<evidence type="ECO:0000313" key="1">
    <source>
        <dbReference type="EMBL" id="ETI52764.1"/>
    </source>
</evidence>
<dbReference type="EMBL" id="ANIZ01000766">
    <property type="protein sequence ID" value="ETI52764.1"/>
    <property type="molecule type" value="Genomic_DNA"/>
</dbReference>
<sequence length="70" mass="7782">MSDRMSDAYQSDGYDVRQILGNGGLVPTLSQGVAFEVTTDERLANDDIEGSFVERMEKRRRLRTAARASA</sequence>
<reference evidence="1 2" key="1">
    <citation type="submission" date="2013-11" db="EMBL/GenBank/DDBJ databases">
        <title>The Genome Sequence of Phytophthora parasitica P1569.</title>
        <authorList>
            <consortium name="The Broad Institute Genomics Platform"/>
            <person name="Russ C."/>
            <person name="Tyler B."/>
            <person name="Panabieres F."/>
            <person name="Shan W."/>
            <person name="Tripathy S."/>
            <person name="Grunwald N."/>
            <person name="Machado M."/>
            <person name="Johnson C.S."/>
            <person name="Arredondo F."/>
            <person name="Hong C."/>
            <person name="Coffey M."/>
            <person name="Young S.K."/>
            <person name="Zeng Q."/>
            <person name="Gargeya S."/>
            <person name="Fitzgerald M."/>
            <person name="Abouelleil A."/>
            <person name="Alvarado L."/>
            <person name="Chapman S.B."/>
            <person name="Gainer-Dewar J."/>
            <person name="Goldberg J."/>
            <person name="Griggs A."/>
            <person name="Gujja S."/>
            <person name="Hansen M."/>
            <person name="Howarth C."/>
            <person name="Imamovic A."/>
            <person name="Ireland A."/>
            <person name="Larimer J."/>
            <person name="McCowan C."/>
            <person name="Murphy C."/>
            <person name="Pearson M."/>
            <person name="Poon T.W."/>
            <person name="Priest M."/>
            <person name="Roberts A."/>
            <person name="Saif S."/>
            <person name="Shea T."/>
            <person name="Sykes S."/>
            <person name="Wortman J."/>
            <person name="Nusbaum C."/>
            <person name="Birren B."/>
        </authorList>
    </citation>
    <scope>NUCLEOTIDE SEQUENCE [LARGE SCALE GENOMIC DNA]</scope>
    <source>
        <strain evidence="1 2">P1569</strain>
    </source>
</reference>
<dbReference type="HOGENOM" id="CLU_2763417_0_0_1"/>
<name>V9FMS2_PHYNI</name>
<proteinExistence type="predicted"/>
<dbReference type="Proteomes" id="UP000018721">
    <property type="component" value="Unassembled WGS sequence"/>
</dbReference>
<keyword evidence="2" id="KW-1185">Reference proteome</keyword>
<protein>
    <submittedName>
        <fullName evidence="1">Uncharacterized protein</fullName>
    </submittedName>
</protein>
<gene>
    <name evidence="1" type="ORF">F443_04184</name>
</gene>
<accession>V9FMS2</accession>
<evidence type="ECO:0000313" key="2">
    <source>
        <dbReference type="Proteomes" id="UP000018721"/>
    </source>
</evidence>
<organism evidence="1 2">
    <name type="scientific">Phytophthora nicotianae P1569</name>
    <dbReference type="NCBI Taxonomy" id="1317065"/>
    <lineage>
        <taxon>Eukaryota</taxon>
        <taxon>Sar</taxon>
        <taxon>Stramenopiles</taxon>
        <taxon>Oomycota</taxon>
        <taxon>Peronosporomycetes</taxon>
        <taxon>Peronosporales</taxon>
        <taxon>Peronosporaceae</taxon>
        <taxon>Phytophthora</taxon>
    </lineage>
</organism>
<comment type="caution">
    <text evidence="1">The sequence shown here is derived from an EMBL/GenBank/DDBJ whole genome shotgun (WGS) entry which is preliminary data.</text>
</comment>
<dbReference type="AlphaFoldDB" id="V9FMS2"/>